<keyword evidence="2" id="KW-1185">Reference proteome</keyword>
<sequence>MSIAPEDVRFGIETFGDLPLHDSGEPMSHAASLRQVVAEAALADQIGIDAVALGEHHRSDFAISSPRWCWRRSRPAPNASHSVRP</sequence>
<accession>A0ABQ6I9C4</accession>
<dbReference type="Proteomes" id="UP001157125">
    <property type="component" value="Unassembled WGS sequence"/>
</dbReference>
<dbReference type="InterPro" id="IPR036661">
    <property type="entry name" value="Luciferase-like_sf"/>
</dbReference>
<organism evidence="1 2">
    <name type="scientific">Demequina litorisediminis</name>
    <dbReference type="NCBI Taxonomy" id="1849022"/>
    <lineage>
        <taxon>Bacteria</taxon>
        <taxon>Bacillati</taxon>
        <taxon>Actinomycetota</taxon>
        <taxon>Actinomycetes</taxon>
        <taxon>Micrococcales</taxon>
        <taxon>Demequinaceae</taxon>
        <taxon>Demequina</taxon>
    </lineage>
</organism>
<comment type="caution">
    <text evidence="1">The sequence shown here is derived from an EMBL/GenBank/DDBJ whole genome shotgun (WGS) entry which is preliminary data.</text>
</comment>
<gene>
    <name evidence="1" type="ORF">GCM10025876_05440</name>
</gene>
<dbReference type="Gene3D" id="3.20.20.30">
    <property type="entry name" value="Luciferase-like domain"/>
    <property type="match status" value="1"/>
</dbReference>
<proteinExistence type="predicted"/>
<evidence type="ECO:0000313" key="1">
    <source>
        <dbReference type="EMBL" id="GMA34340.1"/>
    </source>
</evidence>
<protein>
    <recommendedName>
        <fullName evidence="3">Luciferase-like monooxygenase</fullName>
    </recommendedName>
</protein>
<reference evidence="2" key="1">
    <citation type="journal article" date="2019" name="Int. J. Syst. Evol. Microbiol.">
        <title>The Global Catalogue of Microorganisms (GCM) 10K type strain sequencing project: providing services to taxonomists for standard genome sequencing and annotation.</title>
        <authorList>
            <consortium name="The Broad Institute Genomics Platform"/>
            <consortium name="The Broad Institute Genome Sequencing Center for Infectious Disease"/>
            <person name="Wu L."/>
            <person name="Ma J."/>
        </authorList>
    </citation>
    <scope>NUCLEOTIDE SEQUENCE [LARGE SCALE GENOMIC DNA]</scope>
    <source>
        <strain evidence="2">NBRC 112299</strain>
    </source>
</reference>
<dbReference type="EMBL" id="BSUN01000001">
    <property type="protein sequence ID" value="GMA34340.1"/>
    <property type="molecule type" value="Genomic_DNA"/>
</dbReference>
<dbReference type="SUPFAM" id="SSF51679">
    <property type="entry name" value="Bacterial luciferase-like"/>
    <property type="match status" value="1"/>
</dbReference>
<evidence type="ECO:0000313" key="2">
    <source>
        <dbReference type="Proteomes" id="UP001157125"/>
    </source>
</evidence>
<name>A0ABQ6I9C4_9MICO</name>
<evidence type="ECO:0008006" key="3">
    <source>
        <dbReference type="Google" id="ProtNLM"/>
    </source>
</evidence>